<proteinExistence type="predicted"/>
<evidence type="ECO:0000256" key="1">
    <source>
        <dbReference type="SAM" id="SignalP"/>
    </source>
</evidence>
<feature type="chain" id="PRO_5015335204" evidence="1">
    <location>
        <begin position="26"/>
        <end position="159"/>
    </location>
</feature>
<sequence length="159" mass="17130">MSIRMTSALLASVFLLLASTITVSGQGEPQIICHTQGGRSPLVRDARTLVDVLQVLTVDAIPDQRERNICCPQFWGPKQCFDVLSRDSTTIKICASGGCLACNEVGEYLSQVLAKCIVSVNGQDYVEGQIFLNPESLVNHTYLYITSNNCTASNGALSA</sequence>
<protein>
    <submittedName>
        <fullName evidence="2">Uncharacterized protein</fullName>
    </submittedName>
</protein>
<evidence type="ECO:0000313" key="2">
    <source>
        <dbReference type="EMBL" id="PTQ34822.1"/>
    </source>
</evidence>
<dbReference type="AlphaFoldDB" id="A0A2R6WLX5"/>
<keyword evidence="3" id="KW-1185">Reference proteome</keyword>
<dbReference type="Proteomes" id="UP000244005">
    <property type="component" value="Unassembled WGS sequence"/>
</dbReference>
<evidence type="ECO:0000313" key="3">
    <source>
        <dbReference type="Proteomes" id="UP000244005"/>
    </source>
</evidence>
<dbReference type="EMBL" id="KZ772748">
    <property type="protein sequence ID" value="PTQ34822.1"/>
    <property type="molecule type" value="Genomic_DNA"/>
</dbReference>
<gene>
    <name evidence="2" type="ORF">MARPO_0076s0059</name>
</gene>
<keyword evidence="1" id="KW-0732">Signal</keyword>
<dbReference type="Gramene" id="Mp7g07350.1">
    <property type="protein sequence ID" value="Mp7g07350.1.cds1"/>
    <property type="gene ID" value="Mp7g07350"/>
</dbReference>
<reference evidence="3" key="1">
    <citation type="journal article" date="2017" name="Cell">
        <title>Insights into land plant evolution garnered from the Marchantia polymorpha genome.</title>
        <authorList>
            <person name="Bowman J.L."/>
            <person name="Kohchi T."/>
            <person name="Yamato K.T."/>
            <person name="Jenkins J."/>
            <person name="Shu S."/>
            <person name="Ishizaki K."/>
            <person name="Yamaoka S."/>
            <person name="Nishihama R."/>
            <person name="Nakamura Y."/>
            <person name="Berger F."/>
            <person name="Adam C."/>
            <person name="Aki S.S."/>
            <person name="Althoff F."/>
            <person name="Araki T."/>
            <person name="Arteaga-Vazquez M.A."/>
            <person name="Balasubrmanian S."/>
            <person name="Barry K."/>
            <person name="Bauer D."/>
            <person name="Boehm C.R."/>
            <person name="Briginshaw L."/>
            <person name="Caballero-Perez J."/>
            <person name="Catarino B."/>
            <person name="Chen F."/>
            <person name="Chiyoda S."/>
            <person name="Chovatia M."/>
            <person name="Davies K.M."/>
            <person name="Delmans M."/>
            <person name="Demura T."/>
            <person name="Dierschke T."/>
            <person name="Dolan L."/>
            <person name="Dorantes-Acosta A.E."/>
            <person name="Eklund D.M."/>
            <person name="Florent S.N."/>
            <person name="Flores-Sandoval E."/>
            <person name="Fujiyama A."/>
            <person name="Fukuzawa H."/>
            <person name="Galik B."/>
            <person name="Grimanelli D."/>
            <person name="Grimwood J."/>
            <person name="Grossniklaus U."/>
            <person name="Hamada T."/>
            <person name="Haseloff J."/>
            <person name="Hetherington A.J."/>
            <person name="Higo A."/>
            <person name="Hirakawa Y."/>
            <person name="Hundley H.N."/>
            <person name="Ikeda Y."/>
            <person name="Inoue K."/>
            <person name="Inoue S.I."/>
            <person name="Ishida S."/>
            <person name="Jia Q."/>
            <person name="Kakita M."/>
            <person name="Kanazawa T."/>
            <person name="Kawai Y."/>
            <person name="Kawashima T."/>
            <person name="Kennedy M."/>
            <person name="Kinose K."/>
            <person name="Kinoshita T."/>
            <person name="Kohara Y."/>
            <person name="Koide E."/>
            <person name="Komatsu K."/>
            <person name="Kopischke S."/>
            <person name="Kubo M."/>
            <person name="Kyozuka J."/>
            <person name="Lagercrantz U."/>
            <person name="Lin S.S."/>
            <person name="Lindquist E."/>
            <person name="Lipzen A.M."/>
            <person name="Lu C.W."/>
            <person name="De Luna E."/>
            <person name="Martienssen R.A."/>
            <person name="Minamino N."/>
            <person name="Mizutani M."/>
            <person name="Mizutani M."/>
            <person name="Mochizuki N."/>
            <person name="Monte I."/>
            <person name="Mosher R."/>
            <person name="Nagasaki H."/>
            <person name="Nakagami H."/>
            <person name="Naramoto S."/>
            <person name="Nishitani K."/>
            <person name="Ohtani M."/>
            <person name="Okamoto T."/>
            <person name="Okumura M."/>
            <person name="Phillips J."/>
            <person name="Pollak B."/>
            <person name="Reinders A."/>
            <person name="Rovekamp M."/>
            <person name="Sano R."/>
            <person name="Sawa S."/>
            <person name="Schmid M.W."/>
            <person name="Shirakawa M."/>
            <person name="Solano R."/>
            <person name="Spunde A."/>
            <person name="Suetsugu N."/>
            <person name="Sugano S."/>
            <person name="Sugiyama A."/>
            <person name="Sun R."/>
            <person name="Suzuki Y."/>
            <person name="Takenaka M."/>
            <person name="Takezawa D."/>
            <person name="Tomogane H."/>
            <person name="Tsuzuki M."/>
            <person name="Ueda T."/>
            <person name="Umeda M."/>
            <person name="Ward J.M."/>
            <person name="Watanabe Y."/>
            <person name="Yazaki K."/>
            <person name="Yokoyama R."/>
            <person name="Yoshitake Y."/>
            <person name="Yotsui I."/>
            <person name="Zachgo S."/>
            <person name="Schmutz J."/>
        </authorList>
    </citation>
    <scope>NUCLEOTIDE SEQUENCE [LARGE SCALE GENOMIC DNA]</scope>
    <source>
        <strain evidence="3">Tak-1</strain>
    </source>
</reference>
<dbReference type="OrthoDB" id="10375496at2759"/>
<feature type="signal peptide" evidence="1">
    <location>
        <begin position="1"/>
        <end position="25"/>
    </location>
</feature>
<accession>A0A2R6WLX5</accession>
<name>A0A2R6WLX5_MARPO</name>
<organism evidence="2 3">
    <name type="scientific">Marchantia polymorpha</name>
    <name type="common">Common liverwort</name>
    <name type="synonym">Marchantia aquatica</name>
    <dbReference type="NCBI Taxonomy" id="3197"/>
    <lineage>
        <taxon>Eukaryota</taxon>
        <taxon>Viridiplantae</taxon>
        <taxon>Streptophyta</taxon>
        <taxon>Embryophyta</taxon>
        <taxon>Marchantiophyta</taxon>
        <taxon>Marchantiopsida</taxon>
        <taxon>Marchantiidae</taxon>
        <taxon>Marchantiales</taxon>
        <taxon>Marchantiaceae</taxon>
        <taxon>Marchantia</taxon>
    </lineage>
</organism>